<dbReference type="InterPro" id="IPR043504">
    <property type="entry name" value="Peptidase_S1_PA_chymotrypsin"/>
</dbReference>
<dbReference type="PRINTS" id="PR00722">
    <property type="entry name" value="CHYMOTRYPSIN"/>
</dbReference>
<protein>
    <submittedName>
        <fullName evidence="5">Trypsin</fullName>
    </submittedName>
</protein>
<accession>A0A1H3JAQ2</accession>
<dbReference type="Pfam" id="PF00089">
    <property type="entry name" value="Trypsin"/>
    <property type="match status" value="1"/>
</dbReference>
<sequence length="240" mass="24198">MSRIRTLGAASIAAAALALTAGATANAGAQPGIVGGGTAPTVSWGAQIYVNTPGRDWDGFNCSGTIIASRWVMTARHCLDTDGSGMRVRVGSNQLQGGTVIAVDQKKISPNGDIALLHLASAFTTTYITLGTGDPASGTTNQLYGWGRTTPTGPPASALKVANVQVTGRSTDAYGGRAIQSVGINGSAWKGDSGGPELSNGVQVGVASTVQNQSGSNTRGTNNYASVASSRSWIRTTAGV</sequence>
<dbReference type="AlphaFoldDB" id="A0A1H3JAQ2"/>
<evidence type="ECO:0000256" key="3">
    <source>
        <dbReference type="SAM" id="SignalP"/>
    </source>
</evidence>
<dbReference type="InterPro" id="IPR001314">
    <property type="entry name" value="Peptidase_S1A"/>
</dbReference>
<organism evidence="5 6">
    <name type="scientific">Amycolatopsis xylanica</name>
    <dbReference type="NCBI Taxonomy" id="589385"/>
    <lineage>
        <taxon>Bacteria</taxon>
        <taxon>Bacillati</taxon>
        <taxon>Actinomycetota</taxon>
        <taxon>Actinomycetes</taxon>
        <taxon>Pseudonocardiales</taxon>
        <taxon>Pseudonocardiaceae</taxon>
        <taxon>Amycolatopsis</taxon>
    </lineage>
</organism>
<dbReference type="GO" id="GO:0006508">
    <property type="term" value="P:proteolysis"/>
    <property type="evidence" value="ECO:0007669"/>
    <property type="project" value="InterPro"/>
</dbReference>
<proteinExistence type="inferred from homology"/>
<gene>
    <name evidence="5" type="ORF">SAMN05421504_105322</name>
</gene>
<feature type="signal peptide" evidence="3">
    <location>
        <begin position="1"/>
        <end position="25"/>
    </location>
</feature>
<evidence type="ECO:0000259" key="4">
    <source>
        <dbReference type="PROSITE" id="PS50240"/>
    </source>
</evidence>
<name>A0A1H3JAQ2_9PSEU</name>
<dbReference type="InterPro" id="IPR001254">
    <property type="entry name" value="Trypsin_dom"/>
</dbReference>
<keyword evidence="2" id="KW-1015">Disulfide bond</keyword>
<evidence type="ECO:0000313" key="5">
    <source>
        <dbReference type="EMBL" id="SDY37031.1"/>
    </source>
</evidence>
<dbReference type="PANTHER" id="PTHR24276:SF91">
    <property type="entry name" value="AT26814P-RELATED"/>
    <property type="match status" value="1"/>
</dbReference>
<feature type="domain" description="Peptidase S1" evidence="4">
    <location>
        <begin position="33"/>
        <end position="239"/>
    </location>
</feature>
<dbReference type="SUPFAM" id="SSF50494">
    <property type="entry name" value="Trypsin-like serine proteases"/>
    <property type="match status" value="1"/>
</dbReference>
<dbReference type="SMART" id="SM00020">
    <property type="entry name" value="Tryp_SPc"/>
    <property type="match status" value="1"/>
</dbReference>
<evidence type="ECO:0000256" key="2">
    <source>
        <dbReference type="ARBA" id="ARBA00023157"/>
    </source>
</evidence>
<dbReference type="PANTHER" id="PTHR24276">
    <property type="entry name" value="POLYSERASE-RELATED"/>
    <property type="match status" value="1"/>
</dbReference>
<dbReference type="EMBL" id="FNON01000005">
    <property type="protein sequence ID" value="SDY37031.1"/>
    <property type="molecule type" value="Genomic_DNA"/>
</dbReference>
<dbReference type="Proteomes" id="UP000199515">
    <property type="component" value="Unassembled WGS sequence"/>
</dbReference>
<reference evidence="5 6" key="1">
    <citation type="submission" date="2016-10" db="EMBL/GenBank/DDBJ databases">
        <authorList>
            <person name="de Groot N.N."/>
        </authorList>
    </citation>
    <scope>NUCLEOTIDE SEQUENCE [LARGE SCALE GENOMIC DNA]</scope>
    <source>
        <strain evidence="5 6">CPCC 202699</strain>
    </source>
</reference>
<evidence type="ECO:0000256" key="1">
    <source>
        <dbReference type="ARBA" id="ARBA00007664"/>
    </source>
</evidence>
<dbReference type="Gene3D" id="2.40.10.10">
    <property type="entry name" value="Trypsin-like serine proteases"/>
    <property type="match status" value="1"/>
</dbReference>
<evidence type="ECO:0000313" key="6">
    <source>
        <dbReference type="Proteomes" id="UP000199515"/>
    </source>
</evidence>
<dbReference type="InterPro" id="IPR009003">
    <property type="entry name" value="Peptidase_S1_PA"/>
</dbReference>
<dbReference type="STRING" id="589385.SAMN05421504_105322"/>
<dbReference type="GO" id="GO:0004252">
    <property type="term" value="F:serine-type endopeptidase activity"/>
    <property type="evidence" value="ECO:0007669"/>
    <property type="project" value="InterPro"/>
</dbReference>
<keyword evidence="6" id="KW-1185">Reference proteome</keyword>
<dbReference type="OrthoDB" id="4310587at2"/>
<comment type="similarity">
    <text evidence="1">Belongs to the peptidase S1 family.</text>
</comment>
<feature type="chain" id="PRO_5039333160" evidence="3">
    <location>
        <begin position="26"/>
        <end position="240"/>
    </location>
</feature>
<dbReference type="RefSeq" id="WP_091292499.1">
    <property type="nucleotide sequence ID" value="NZ_FNON01000005.1"/>
</dbReference>
<dbReference type="InterPro" id="IPR050430">
    <property type="entry name" value="Peptidase_S1"/>
</dbReference>
<dbReference type="PROSITE" id="PS50240">
    <property type="entry name" value="TRYPSIN_DOM"/>
    <property type="match status" value="1"/>
</dbReference>
<keyword evidence="3" id="KW-0732">Signal</keyword>